<evidence type="ECO:0000313" key="2">
    <source>
        <dbReference type="EMBL" id="EEU43634.1"/>
    </source>
</evidence>
<name>C7YXS1_FUSV7</name>
<dbReference type="KEGG" id="nhe:NECHADRAFT_82628"/>
<dbReference type="InParanoid" id="C7YXS1"/>
<dbReference type="PANTHER" id="PTHR35910:SF1">
    <property type="entry name" value="2EXR DOMAIN-CONTAINING PROTEIN"/>
    <property type="match status" value="1"/>
</dbReference>
<gene>
    <name evidence="2" type="ORF">NECHADRAFT_82628</name>
</gene>
<dbReference type="Proteomes" id="UP000005206">
    <property type="component" value="Chromosome 7"/>
</dbReference>
<dbReference type="eggNOG" id="ENOG502QZKU">
    <property type="taxonomic scope" value="Eukaryota"/>
</dbReference>
<dbReference type="VEuPathDB" id="FungiDB:NECHADRAFT_82628"/>
<accession>C7YXS1</accession>
<dbReference type="HOGENOM" id="CLU_065839_0_0_1"/>
<sequence>MSDTFHLFSRLPWELRELIWTFALRPRKPGVHVFGTDPRTTDDDDLTLRSDYARPFLVSQRGLRLAAPTPHPLPPTGALHEPSWTTNNPSSYLIDGGLWTACKESRVVMEQEYESKRWRAFTNGRKNDHEFNMRLYDFPGDSLPEEKRMSAMGYFLNNVSPHYFTVLPEMDLFFLQANSREPDLINLYGLDYGHGLWSPDVGLAGPKNVAIEFDPTWCARIETDERDEEGISKLLDEFTRASILSHHINTIWIVDYSLKRRAKKSELQSREPRRKVFEGADRRFVEVAAGWRHDLTDIHDDFETDSGCLEFYKVIEHASRELQRNPRVADETLFYGRAYFGVLACEPL</sequence>
<proteinExistence type="predicted"/>
<organism evidence="2 3">
    <name type="scientific">Fusarium vanettenii (strain ATCC MYA-4622 / CBS 123669 / FGSC 9596 / NRRL 45880 / 77-13-4)</name>
    <name type="common">Fusarium solani subsp. pisi</name>
    <dbReference type="NCBI Taxonomy" id="660122"/>
    <lineage>
        <taxon>Eukaryota</taxon>
        <taxon>Fungi</taxon>
        <taxon>Dikarya</taxon>
        <taxon>Ascomycota</taxon>
        <taxon>Pezizomycotina</taxon>
        <taxon>Sordariomycetes</taxon>
        <taxon>Hypocreomycetidae</taxon>
        <taxon>Hypocreales</taxon>
        <taxon>Nectriaceae</taxon>
        <taxon>Fusarium</taxon>
        <taxon>Fusarium solani species complex</taxon>
        <taxon>Fusarium vanettenii</taxon>
    </lineage>
</organism>
<protein>
    <recommendedName>
        <fullName evidence="1">2EXR domain-containing protein</fullName>
    </recommendedName>
</protein>
<dbReference type="Pfam" id="PF20150">
    <property type="entry name" value="2EXR"/>
    <property type="match status" value="1"/>
</dbReference>
<feature type="domain" description="2EXR" evidence="1">
    <location>
        <begin position="5"/>
        <end position="113"/>
    </location>
</feature>
<dbReference type="PANTHER" id="PTHR35910">
    <property type="entry name" value="2EXR DOMAIN-CONTAINING PROTEIN"/>
    <property type="match status" value="1"/>
</dbReference>
<dbReference type="RefSeq" id="XP_003049347.1">
    <property type="nucleotide sequence ID" value="XM_003049301.1"/>
</dbReference>
<dbReference type="EMBL" id="GG698902">
    <property type="protein sequence ID" value="EEU43634.1"/>
    <property type="molecule type" value="Genomic_DNA"/>
</dbReference>
<dbReference type="OrthoDB" id="3596450at2759"/>
<evidence type="ECO:0000313" key="3">
    <source>
        <dbReference type="Proteomes" id="UP000005206"/>
    </source>
</evidence>
<dbReference type="InterPro" id="IPR045518">
    <property type="entry name" value="2EXR"/>
</dbReference>
<evidence type="ECO:0000259" key="1">
    <source>
        <dbReference type="Pfam" id="PF20150"/>
    </source>
</evidence>
<dbReference type="GeneID" id="9676999"/>
<keyword evidence="3" id="KW-1185">Reference proteome</keyword>
<reference evidence="2 3" key="1">
    <citation type="journal article" date="2009" name="PLoS Genet.">
        <title>The genome of Nectria haematococca: contribution of supernumerary chromosomes to gene expansion.</title>
        <authorList>
            <person name="Coleman J.J."/>
            <person name="Rounsley S.D."/>
            <person name="Rodriguez-Carres M."/>
            <person name="Kuo A."/>
            <person name="Wasmann C.C."/>
            <person name="Grimwood J."/>
            <person name="Schmutz J."/>
            <person name="Taga M."/>
            <person name="White G.J."/>
            <person name="Zhou S."/>
            <person name="Schwartz D.C."/>
            <person name="Freitag M."/>
            <person name="Ma L.J."/>
            <person name="Danchin E.G."/>
            <person name="Henrissat B."/>
            <person name="Coutinho P.M."/>
            <person name="Nelson D.R."/>
            <person name="Straney D."/>
            <person name="Napoli C.A."/>
            <person name="Barker B.M."/>
            <person name="Gribskov M."/>
            <person name="Rep M."/>
            <person name="Kroken S."/>
            <person name="Molnar I."/>
            <person name="Rensing C."/>
            <person name="Kennell J.C."/>
            <person name="Zamora J."/>
            <person name="Farman M.L."/>
            <person name="Selker E.U."/>
            <person name="Salamov A."/>
            <person name="Shapiro H."/>
            <person name="Pangilinan J."/>
            <person name="Lindquist E."/>
            <person name="Lamers C."/>
            <person name="Grigoriev I.V."/>
            <person name="Geiser D.M."/>
            <person name="Covert S.F."/>
            <person name="Temporini E."/>
            <person name="Vanetten H.D."/>
        </authorList>
    </citation>
    <scope>NUCLEOTIDE SEQUENCE [LARGE SCALE GENOMIC DNA]</scope>
    <source>
        <strain evidence="3">ATCC MYA-4622 / CBS 123669 / FGSC 9596 / NRRL 45880 / 77-13-4</strain>
    </source>
</reference>
<dbReference type="AlphaFoldDB" id="C7YXS1"/>
<dbReference type="OMA" id="FISCKFT"/>